<dbReference type="PROSITE" id="PS51123">
    <property type="entry name" value="OMPA_2"/>
    <property type="match status" value="1"/>
</dbReference>
<dbReference type="eggNOG" id="COG2885">
    <property type="taxonomic scope" value="Bacteria"/>
</dbReference>
<evidence type="ECO:0000256" key="2">
    <source>
        <dbReference type="SAM" id="MobiDB-lite"/>
    </source>
</evidence>
<evidence type="ECO:0000313" key="4">
    <source>
        <dbReference type="EMBL" id="KCV81162.1"/>
    </source>
</evidence>
<dbReference type="PANTHER" id="PTHR30329:SF21">
    <property type="entry name" value="LIPOPROTEIN YIAD-RELATED"/>
    <property type="match status" value="1"/>
</dbReference>
<evidence type="ECO:0000259" key="3">
    <source>
        <dbReference type="PROSITE" id="PS51123"/>
    </source>
</evidence>
<feature type="region of interest" description="Disordered" evidence="2">
    <location>
        <begin position="456"/>
        <end position="477"/>
    </location>
</feature>
<name>A0A058ZIZ6_9RHOB</name>
<reference evidence="4 5" key="1">
    <citation type="submission" date="2013-04" db="EMBL/GenBank/DDBJ databases">
        <title>Shimia sp. 22II-S11-Z10 Genome Sequencing.</title>
        <authorList>
            <person name="Lai Q."/>
            <person name="Li G."/>
            <person name="Shao Z."/>
        </authorList>
    </citation>
    <scope>NUCLEOTIDE SEQUENCE [LARGE SCALE GENOMIC DNA]</scope>
    <source>
        <strain evidence="5">22II-S11-Z10</strain>
    </source>
</reference>
<gene>
    <name evidence="4" type="ORF">ATO10_13314</name>
</gene>
<dbReference type="EMBL" id="AQQY01000010">
    <property type="protein sequence ID" value="KCV81162.1"/>
    <property type="molecule type" value="Genomic_DNA"/>
</dbReference>
<keyword evidence="5" id="KW-1185">Reference proteome</keyword>
<dbReference type="SUPFAM" id="SSF103088">
    <property type="entry name" value="OmpA-like"/>
    <property type="match status" value="1"/>
</dbReference>
<evidence type="ECO:0000256" key="1">
    <source>
        <dbReference type="PROSITE-ProRule" id="PRU00473"/>
    </source>
</evidence>
<dbReference type="InterPro" id="IPR006665">
    <property type="entry name" value="OmpA-like"/>
</dbReference>
<protein>
    <submittedName>
        <fullName evidence="4">OmpA domain-containing protein</fullName>
    </submittedName>
</protein>
<comment type="caution">
    <text evidence="4">The sequence shown here is derived from an EMBL/GenBank/DDBJ whole genome shotgun (WGS) entry which is preliminary data.</text>
</comment>
<dbReference type="InterPro" id="IPR050330">
    <property type="entry name" value="Bact_OuterMem_StrucFunc"/>
</dbReference>
<dbReference type="GO" id="GO:0016020">
    <property type="term" value="C:membrane"/>
    <property type="evidence" value="ECO:0007669"/>
    <property type="project" value="UniProtKB-UniRule"/>
</dbReference>
<dbReference type="RefSeq" id="WP_051598150.1">
    <property type="nucleotide sequence ID" value="NZ_AQQY01000010.1"/>
</dbReference>
<sequence length="477" mass="48616">MNTLLGGVVFVVGVGGLSLWGAYDHARDMEAEVTSAAAQAVSSAKHGVDTQVSGRDIIATGIADTEAERNDLLAALNDIQGRRVVVNRIAVLPMAAPFAFGAERADGVTSLSGNVPSEVDRDALSGADGATALALASGAPNGWATAAQSAIDALAPLQDGAAMISDTDMVLKGTAATPAEHDAALAALAALPEGFQSSAMIDIVDDGNPDFTVDFDAASLTRVSGKLPKGVVLGDIAGALGISGITGDAFSSFGEDADALASFGGLADWLGQFDLLRLTRSAGQTSINGQVLPGADLELIQQGMAESLPGVEITLTESTREVSEGDERLNSQTAQTERYSSGFWLPVVAFDPSPDTCDVQASSVLSETQINFVTGSARLDARALHGVNALAAVVRPCVGEAGLTLELGGHTDSTGDAAANQALSALRAEAVRQALIARGVAQSAMRAQGYGADQPIASNETEAGRAANRRTTVIWSD</sequence>
<proteinExistence type="predicted"/>
<keyword evidence="1" id="KW-0472">Membrane</keyword>
<dbReference type="PANTHER" id="PTHR30329">
    <property type="entry name" value="STATOR ELEMENT OF FLAGELLAR MOTOR COMPLEX"/>
    <property type="match status" value="1"/>
</dbReference>
<dbReference type="Pfam" id="PF00691">
    <property type="entry name" value="OmpA"/>
    <property type="match status" value="1"/>
</dbReference>
<dbReference type="OrthoDB" id="5525824at2"/>
<dbReference type="Gene3D" id="3.40.1520.20">
    <property type="match status" value="1"/>
</dbReference>
<dbReference type="STRING" id="1461693.ATO10_13314"/>
<dbReference type="AlphaFoldDB" id="A0A058ZIZ6"/>
<dbReference type="InterPro" id="IPR036737">
    <property type="entry name" value="OmpA-like_sf"/>
</dbReference>
<dbReference type="Gene3D" id="3.30.1330.60">
    <property type="entry name" value="OmpA-like domain"/>
    <property type="match status" value="1"/>
</dbReference>
<accession>A0A058ZIZ6</accession>
<evidence type="ECO:0000313" key="5">
    <source>
        <dbReference type="Proteomes" id="UP000024836"/>
    </source>
</evidence>
<feature type="domain" description="OmpA-like" evidence="3">
    <location>
        <begin position="359"/>
        <end position="477"/>
    </location>
</feature>
<organism evidence="4 5">
    <name type="scientific">Actibacterium atlanticum</name>
    <dbReference type="NCBI Taxonomy" id="1461693"/>
    <lineage>
        <taxon>Bacteria</taxon>
        <taxon>Pseudomonadati</taxon>
        <taxon>Pseudomonadota</taxon>
        <taxon>Alphaproteobacteria</taxon>
        <taxon>Rhodobacterales</taxon>
        <taxon>Roseobacteraceae</taxon>
        <taxon>Actibacterium</taxon>
    </lineage>
</organism>
<dbReference type="Proteomes" id="UP000024836">
    <property type="component" value="Unassembled WGS sequence"/>
</dbReference>
<dbReference type="CDD" id="cd07185">
    <property type="entry name" value="OmpA_C-like"/>
    <property type="match status" value="1"/>
</dbReference>